<evidence type="ECO:0000256" key="1">
    <source>
        <dbReference type="ARBA" id="ARBA00001946"/>
    </source>
</evidence>
<organism evidence="11 12">
    <name type="scientific">Sistotremastrum suecicum HHB10207 ss-3</name>
    <dbReference type="NCBI Taxonomy" id="1314776"/>
    <lineage>
        <taxon>Eukaryota</taxon>
        <taxon>Fungi</taxon>
        <taxon>Dikarya</taxon>
        <taxon>Basidiomycota</taxon>
        <taxon>Agaricomycotina</taxon>
        <taxon>Agaricomycetes</taxon>
        <taxon>Sistotremastrales</taxon>
        <taxon>Sistotremastraceae</taxon>
        <taxon>Sistotremastrum</taxon>
    </lineage>
</organism>
<evidence type="ECO:0000256" key="5">
    <source>
        <dbReference type="ARBA" id="ARBA00022723"/>
    </source>
</evidence>
<sequence>MTLEKKPISAFQLPPVSHLLQHNLTPDPVADSVKAFSEVLATTPSVQRRSRLLKSSAHFSYVSPLPISFPYRIEIPEDDSEADKSGYIERWLSRREPREERPGVKESPHLKKYSSTERDTLPQANILALAPTTLTDYFPQLDVGDSFEVLGEPALSAKQSNVSDDTSEQQGKAVREELVNILSGRNVLFSLPTEESSGASDAPTPYAPWSLRYSGHQFGVWAGQLGDGRAISILEVAHPNDPESTYEIQLKGAGRTPFSRGADGLAVLRSSIREFLCAEAMNALHIPTTRSLSIVHIPDLPVARETMENASIVARVALSFIRIGSFEALNPPQDLFFFGGGGQQQADYEALRILGEWVSRRVLKLNIPEGEPWGKALVWECARRNAKMAAGWQAYGFMHGVMNTDNISIMGLTIDYGPYAFMDVYDSKHICNHTDQEGRYAFELQPTMILYALRALLTSLAPLIGAELETGKAVGTDWASSVSAEKIKEWSAKAQELSNDLEVEIQDVFSAEYWTLMRKRLGLRTVEPADESQLIRPMLRFLEDQGLDFHRTFRALCAFRPTQPGDETWDTVAKALSGKDSIDDASFKEWKEWLSIYSQRINRERSSWKDGDAWIDDRAQVMKAANPRFVLRQWLLEELIAKCEKDPDTGKRILAKVLKMASSPYEPWGAEEGSQPESELSEETREERRYCDVGEKQMLGFQCSCSS</sequence>
<evidence type="ECO:0000256" key="7">
    <source>
        <dbReference type="ARBA" id="ARBA00022840"/>
    </source>
</evidence>
<dbReference type="AlphaFoldDB" id="A0A166EW04"/>
<keyword evidence="6" id="KW-0547">Nucleotide-binding</keyword>
<evidence type="ECO:0000256" key="9">
    <source>
        <dbReference type="ARBA" id="ARBA00031547"/>
    </source>
</evidence>
<dbReference type="STRING" id="1314776.A0A166EW04"/>
<dbReference type="PANTHER" id="PTHR32057:SF14">
    <property type="entry name" value="PROTEIN ADENYLYLTRANSFERASE SELO, MITOCHONDRIAL"/>
    <property type="match status" value="1"/>
</dbReference>
<evidence type="ECO:0000313" key="11">
    <source>
        <dbReference type="EMBL" id="KZT40007.1"/>
    </source>
</evidence>
<dbReference type="GO" id="GO:0046872">
    <property type="term" value="F:metal ion binding"/>
    <property type="evidence" value="ECO:0007669"/>
    <property type="project" value="UniProtKB-KW"/>
</dbReference>
<dbReference type="GO" id="GO:0005739">
    <property type="term" value="C:mitochondrion"/>
    <property type="evidence" value="ECO:0007669"/>
    <property type="project" value="TreeGrafter"/>
</dbReference>
<keyword evidence="4" id="KW-0548">Nucleotidyltransferase</keyword>
<evidence type="ECO:0000256" key="8">
    <source>
        <dbReference type="ARBA" id="ARBA00022842"/>
    </source>
</evidence>
<evidence type="ECO:0000256" key="3">
    <source>
        <dbReference type="ARBA" id="ARBA00022679"/>
    </source>
</evidence>
<dbReference type="GO" id="GO:0070733">
    <property type="term" value="F:AMPylase activity"/>
    <property type="evidence" value="ECO:0007669"/>
    <property type="project" value="TreeGrafter"/>
</dbReference>
<dbReference type="Pfam" id="PF02696">
    <property type="entry name" value="SelO"/>
    <property type="match status" value="1"/>
</dbReference>
<keyword evidence="12" id="KW-1185">Reference proteome</keyword>
<gene>
    <name evidence="11" type="ORF">SISSUDRAFT_1044793</name>
</gene>
<evidence type="ECO:0000313" key="12">
    <source>
        <dbReference type="Proteomes" id="UP000076798"/>
    </source>
</evidence>
<evidence type="ECO:0000256" key="6">
    <source>
        <dbReference type="ARBA" id="ARBA00022741"/>
    </source>
</evidence>
<comment type="similarity">
    <text evidence="2">Belongs to the SELO family.</text>
</comment>
<comment type="cofactor">
    <cofactor evidence="1">
        <name>Mg(2+)</name>
        <dbReference type="ChEBI" id="CHEBI:18420"/>
    </cofactor>
</comment>
<feature type="region of interest" description="Disordered" evidence="10">
    <location>
        <begin position="96"/>
        <end position="117"/>
    </location>
</feature>
<proteinExistence type="inferred from homology"/>
<dbReference type="GO" id="GO:0005524">
    <property type="term" value="F:ATP binding"/>
    <property type="evidence" value="ECO:0007669"/>
    <property type="project" value="UniProtKB-KW"/>
</dbReference>
<name>A0A166EW04_9AGAM</name>
<protein>
    <recommendedName>
        <fullName evidence="9">Selenoprotein O</fullName>
    </recommendedName>
</protein>
<evidence type="ECO:0000256" key="4">
    <source>
        <dbReference type="ARBA" id="ARBA00022695"/>
    </source>
</evidence>
<keyword evidence="7" id="KW-0067">ATP-binding</keyword>
<keyword evidence="8" id="KW-0460">Magnesium</keyword>
<dbReference type="PANTHER" id="PTHR32057">
    <property type="entry name" value="PROTEIN ADENYLYLTRANSFERASE SELO, MITOCHONDRIAL"/>
    <property type="match status" value="1"/>
</dbReference>
<keyword evidence="3" id="KW-0808">Transferase</keyword>
<evidence type="ECO:0000256" key="2">
    <source>
        <dbReference type="ARBA" id="ARBA00009747"/>
    </source>
</evidence>
<reference evidence="11 12" key="1">
    <citation type="journal article" date="2016" name="Mol. Biol. Evol.">
        <title>Comparative Genomics of Early-Diverging Mushroom-Forming Fungi Provides Insights into the Origins of Lignocellulose Decay Capabilities.</title>
        <authorList>
            <person name="Nagy L.G."/>
            <person name="Riley R."/>
            <person name="Tritt A."/>
            <person name="Adam C."/>
            <person name="Daum C."/>
            <person name="Floudas D."/>
            <person name="Sun H."/>
            <person name="Yadav J.S."/>
            <person name="Pangilinan J."/>
            <person name="Larsson K.H."/>
            <person name="Matsuura K."/>
            <person name="Barry K."/>
            <person name="Labutti K."/>
            <person name="Kuo R."/>
            <person name="Ohm R.A."/>
            <person name="Bhattacharya S.S."/>
            <person name="Shirouzu T."/>
            <person name="Yoshinaga Y."/>
            <person name="Martin F.M."/>
            <person name="Grigoriev I.V."/>
            <person name="Hibbett D.S."/>
        </authorList>
    </citation>
    <scope>NUCLEOTIDE SEQUENCE [LARGE SCALE GENOMIC DNA]</scope>
    <source>
        <strain evidence="11 12">HHB10207 ss-3</strain>
    </source>
</reference>
<keyword evidence="5" id="KW-0479">Metal-binding</keyword>
<evidence type="ECO:0000256" key="10">
    <source>
        <dbReference type="SAM" id="MobiDB-lite"/>
    </source>
</evidence>
<dbReference type="OrthoDB" id="10254721at2759"/>
<dbReference type="Proteomes" id="UP000076798">
    <property type="component" value="Unassembled WGS sequence"/>
</dbReference>
<feature type="region of interest" description="Disordered" evidence="10">
    <location>
        <begin position="665"/>
        <end position="686"/>
    </location>
</feature>
<dbReference type="EMBL" id="KV428038">
    <property type="protein sequence ID" value="KZT40007.1"/>
    <property type="molecule type" value="Genomic_DNA"/>
</dbReference>
<dbReference type="InterPro" id="IPR003846">
    <property type="entry name" value="SelO"/>
</dbReference>
<accession>A0A166EW04</accession>